<dbReference type="InterPro" id="IPR004360">
    <property type="entry name" value="Glyas_Fos-R_dOase_dom"/>
</dbReference>
<dbReference type="Pfam" id="PF00903">
    <property type="entry name" value="Glyoxalase"/>
    <property type="match status" value="1"/>
</dbReference>
<evidence type="ECO:0000313" key="2">
    <source>
        <dbReference type="EMBL" id="NMK55384.1"/>
    </source>
</evidence>
<sequence length="127" mass="14779">MKTVSPFIYVKDVDKSLSYYKDVFQANTEILMGKDGKTYHAQLIIGESTFVHFADTFHKHPISKNPHLIIECDSQEELERVYQRLVDDGGQIKVKLEKTFFNAYHAEVKDRLNGITWVLNYFINGTF</sequence>
<dbReference type="AlphaFoldDB" id="A0A4Q9WGG5"/>
<proteinExistence type="predicted"/>
<dbReference type="CDD" id="cd06588">
    <property type="entry name" value="PhnB_like"/>
    <property type="match status" value="1"/>
</dbReference>
<dbReference type="EMBL" id="JABBMI010000091">
    <property type="protein sequence ID" value="NMK55384.1"/>
    <property type="molecule type" value="Genomic_DNA"/>
</dbReference>
<dbReference type="Proteomes" id="UP000538955">
    <property type="component" value="Unassembled WGS sequence"/>
</dbReference>
<evidence type="ECO:0000313" key="6">
    <source>
        <dbReference type="Proteomes" id="UP000538955"/>
    </source>
</evidence>
<dbReference type="Proteomes" id="UP000550736">
    <property type="component" value="Unassembled WGS sequence"/>
</dbReference>
<dbReference type="InterPro" id="IPR028973">
    <property type="entry name" value="PhnB-like"/>
</dbReference>
<dbReference type="SUPFAM" id="SSF54593">
    <property type="entry name" value="Glyoxalase/Bleomycin resistance protein/Dihydroxybiphenyl dioxygenase"/>
    <property type="match status" value="1"/>
</dbReference>
<reference evidence="6 7" key="2">
    <citation type="submission" date="2020-04" db="EMBL/GenBank/DDBJ databases">
        <title>The Epidemiology and Molecular Characteristics of Linezolid-Resistant Staphylococcus capitis in Huashan Hospital, Shanghai.</title>
        <authorList>
            <person name="Ding L."/>
            <person name="Li P."/>
            <person name="Yang Y."/>
            <person name="Lin D."/>
            <person name="Xu X."/>
        </authorList>
    </citation>
    <scope>NUCLEOTIDE SEQUENCE [LARGE SCALE GENOMIC DNA]</scope>
    <source>
        <strain evidence="3 7">12-86</strain>
        <strain evidence="2 6">17-84</strain>
    </source>
</reference>
<dbReference type="EMBL" id="JABBLX010000055">
    <property type="protein sequence ID" value="NMK98713.1"/>
    <property type="molecule type" value="Genomic_DNA"/>
</dbReference>
<evidence type="ECO:0000313" key="3">
    <source>
        <dbReference type="EMBL" id="NMK98713.1"/>
    </source>
</evidence>
<dbReference type="GeneID" id="93670550"/>
<reference evidence="4 5" key="1">
    <citation type="journal article" date="2019" name="Sci. Transl. Med.">
        <title>Quorum sensing between bacterial species on the skin protects against epidermal injury in atopic dermatitis.</title>
        <authorList>
            <person name="Williams M.R."/>
        </authorList>
    </citation>
    <scope>NUCLEOTIDE SEQUENCE [LARGE SCALE GENOMIC DNA]</scope>
    <source>
        <strain evidence="4 5">H8</strain>
    </source>
</reference>
<dbReference type="EMBL" id="SCHC01000003">
    <property type="protein sequence ID" value="TBW76001.1"/>
    <property type="molecule type" value="Genomic_DNA"/>
</dbReference>
<protein>
    <submittedName>
        <fullName evidence="4">VOC family protein</fullName>
    </submittedName>
</protein>
<evidence type="ECO:0000313" key="7">
    <source>
        <dbReference type="Proteomes" id="UP000550736"/>
    </source>
</evidence>
<gene>
    <name evidence="4" type="ORF">EQ811_09140</name>
    <name evidence="3" type="ORF">HHM13_11655</name>
    <name evidence="2" type="ORF">HHM24_11735</name>
</gene>
<evidence type="ECO:0000313" key="4">
    <source>
        <dbReference type="EMBL" id="TBW76001.1"/>
    </source>
</evidence>
<name>A0A4Q9WGG5_STACP</name>
<dbReference type="Proteomes" id="UP000291949">
    <property type="component" value="Unassembled WGS sequence"/>
</dbReference>
<dbReference type="Gene3D" id="3.30.720.120">
    <property type="match status" value="1"/>
</dbReference>
<dbReference type="Gene3D" id="3.30.720.110">
    <property type="match status" value="1"/>
</dbReference>
<organism evidence="4 5">
    <name type="scientific">Staphylococcus capitis</name>
    <dbReference type="NCBI Taxonomy" id="29388"/>
    <lineage>
        <taxon>Bacteria</taxon>
        <taxon>Bacillati</taxon>
        <taxon>Bacillota</taxon>
        <taxon>Bacilli</taxon>
        <taxon>Bacillales</taxon>
        <taxon>Staphylococcaceae</taxon>
        <taxon>Staphylococcus</taxon>
    </lineage>
</organism>
<evidence type="ECO:0000259" key="1">
    <source>
        <dbReference type="Pfam" id="PF00903"/>
    </source>
</evidence>
<comment type="caution">
    <text evidence="4">The sequence shown here is derived from an EMBL/GenBank/DDBJ whole genome shotgun (WGS) entry which is preliminary data.</text>
</comment>
<dbReference type="InterPro" id="IPR029068">
    <property type="entry name" value="Glyas_Bleomycin-R_OHBP_Dase"/>
</dbReference>
<accession>A0A4Q9WGG5</accession>
<feature type="domain" description="Glyoxalase/fosfomycin resistance/dioxygenase" evidence="1">
    <location>
        <begin position="8"/>
        <end position="118"/>
    </location>
</feature>
<evidence type="ECO:0000313" key="5">
    <source>
        <dbReference type="Proteomes" id="UP000291949"/>
    </source>
</evidence>
<dbReference type="RefSeq" id="WP_002454466.1">
    <property type="nucleotide sequence ID" value="NZ_AP014956.1"/>
</dbReference>
<keyword evidence="6" id="KW-1185">Reference proteome</keyword>